<dbReference type="EMBL" id="CP028901">
    <property type="protein sequence ID" value="AWB33001.1"/>
    <property type="molecule type" value="Genomic_DNA"/>
</dbReference>
<protein>
    <recommendedName>
        <fullName evidence="1">LysR substrate-binding domain-containing protein</fullName>
    </recommendedName>
</protein>
<dbReference type="PANTHER" id="PTHR30427:SF1">
    <property type="entry name" value="TRANSCRIPTIONAL ACTIVATOR PROTEIN LYSR"/>
    <property type="match status" value="1"/>
</dbReference>
<evidence type="ECO:0000313" key="3">
    <source>
        <dbReference type="Proteomes" id="UP000244571"/>
    </source>
</evidence>
<dbReference type="KEGG" id="boz:DBV39_03910"/>
<keyword evidence="3" id="KW-1185">Reference proteome</keyword>
<dbReference type="AlphaFoldDB" id="A0A2R4XGT9"/>
<organism evidence="2 3">
    <name type="scientific">Orrella marina</name>
    <dbReference type="NCBI Taxonomy" id="2163011"/>
    <lineage>
        <taxon>Bacteria</taxon>
        <taxon>Pseudomonadati</taxon>
        <taxon>Pseudomonadota</taxon>
        <taxon>Betaproteobacteria</taxon>
        <taxon>Burkholderiales</taxon>
        <taxon>Alcaligenaceae</taxon>
        <taxon>Orrella</taxon>
    </lineage>
</organism>
<dbReference type="GO" id="GO:0010628">
    <property type="term" value="P:positive regulation of gene expression"/>
    <property type="evidence" value="ECO:0007669"/>
    <property type="project" value="TreeGrafter"/>
</dbReference>
<dbReference type="Proteomes" id="UP000244571">
    <property type="component" value="Chromosome"/>
</dbReference>
<reference evidence="2" key="1">
    <citation type="submission" date="2018-04" db="EMBL/GenBank/DDBJ databases">
        <title>Bordetella sp. HZ20 isolated from seawater.</title>
        <authorList>
            <person name="Sun C."/>
        </authorList>
    </citation>
    <scope>NUCLEOTIDE SEQUENCE [LARGE SCALE GENOMIC DNA]</scope>
    <source>
        <strain evidence="2">HZ20</strain>
    </source>
</reference>
<accession>A0A2R4XGT9</accession>
<name>A0A2R4XGT9_9BURK</name>
<proteinExistence type="predicted"/>
<dbReference type="Gene3D" id="3.40.190.10">
    <property type="entry name" value="Periplasmic binding protein-like II"/>
    <property type="match status" value="1"/>
</dbReference>
<feature type="domain" description="LysR substrate-binding" evidence="1">
    <location>
        <begin position="42"/>
        <end position="78"/>
    </location>
</feature>
<dbReference type="SUPFAM" id="SSF53850">
    <property type="entry name" value="Periplasmic binding protein-like II"/>
    <property type="match status" value="1"/>
</dbReference>
<dbReference type="GO" id="GO:0043565">
    <property type="term" value="F:sequence-specific DNA binding"/>
    <property type="evidence" value="ECO:0007669"/>
    <property type="project" value="TreeGrafter"/>
</dbReference>
<evidence type="ECO:0000313" key="2">
    <source>
        <dbReference type="EMBL" id="AWB33001.1"/>
    </source>
</evidence>
<dbReference type="GO" id="GO:0009089">
    <property type="term" value="P:lysine biosynthetic process via diaminopimelate"/>
    <property type="evidence" value="ECO:0007669"/>
    <property type="project" value="TreeGrafter"/>
</dbReference>
<dbReference type="OrthoDB" id="8849678at2"/>
<dbReference type="Pfam" id="PF03466">
    <property type="entry name" value="LysR_substrate"/>
    <property type="match status" value="1"/>
</dbReference>
<evidence type="ECO:0000259" key="1">
    <source>
        <dbReference type="Pfam" id="PF03466"/>
    </source>
</evidence>
<sequence>MLRGSRAPQTAEGRHLYRSVQQHYAGLQKIETLLAVVRESGTQSLRVGCTPTIGVGLLPQVVQAFLKRFPNTHISIQTIYFIW</sequence>
<dbReference type="InterPro" id="IPR005119">
    <property type="entry name" value="LysR_subst-bd"/>
</dbReference>
<dbReference type="PANTHER" id="PTHR30427">
    <property type="entry name" value="TRANSCRIPTIONAL ACTIVATOR PROTEIN LYSR"/>
    <property type="match status" value="1"/>
</dbReference>
<gene>
    <name evidence="2" type="ORF">DBV39_03910</name>
</gene>